<dbReference type="RefSeq" id="WP_163073993.1">
    <property type="nucleotide sequence ID" value="NZ_CP048630.1"/>
</dbReference>
<evidence type="ECO:0000313" key="5">
    <source>
        <dbReference type="Proteomes" id="UP000464751"/>
    </source>
</evidence>
<dbReference type="PANTHER" id="PTHR30466:SF11">
    <property type="entry name" value="FLAVIN-DEPENDENT MONOOXYGENASE, REDUCTASE SUBUNIT HSAB"/>
    <property type="match status" value="1"/>
</dbReference>
<organism evidence="4 5">
    <name type="scientific">Ancylobacter pratisalsi</name>
    <dbReference type="NCBI Taxonomy" id="1745854"/>
    <lineage>
        <taxon>Bacteria</taxon>
        <taxon>Pseudomonadati</taxon>
        <taxon>Pseudomonadota</taxon>
        <taxon>Alphaproteobacteria</taxon>
        <taxon>Hyphomicrobiales</taxon>
        <taxon>Xanthobacteraceae</taxon>
        <taxon>Ancylobacter</taxon>
    </lineage>
</organism>
<dbReference type="InterPro" id="IPR012349">
    <property type="entry name" value="Split_barrel_FMN-bd"/>
</dbReference>
<dbReference type="GO" id="GO:0042602">
    <property type="term" value="F:riboflavin reductase (NADPH) activity"/>
    <property type="evidence" value="ECO:0007669"/>
    <property type="project" value="TreeGrafter"/>
</dbReference>
<keyword evidence="5" id="KW-1185">Reference proteome</keyword>
<dbReference type="SMART" id="SM00903">
    <property type="entry name" value="Flavin_Reduct"/>
    <property type="match status" value="1"/>
</dbReference>
<evidence type="ECO:0000256" key="1">
    <source>
        <dbReference type="ARBA" id="ARBA00008898"/>
    </source>
</evidence>
<gene>
    <name evidence="4" type="ORF">G3A50_03650</name>
</gene>
<keyword evidence="2" id="KW-0560">Oxidoreductase</keyword>
<evidence type="ECO:0000313" key="4">
    <source>
        <dbReference type="EMBL" id="QIB32906.1"/>
    </source>
</evidence>
<evidence type="ECO:0000259" key="3">
    <source>
        <dbReference type="SMART" id="SM00903"/>
    </source>
</evidence>
<dbReference type="GO" id="GO:0010181">
    <property type="term" value="F:FMN binding"/>
    <property type="evidence" value="ECO:0007669"/>
    <property type="project" value="InterPro"/>
</dbReference>
<sequence length="186" mass="20118">MTLAFRRPELAAPPVDDSCRTALKQVVGGVAIATTGVGDECWATLGTVSTLPGEVPALLVAVRVDSSFHHAVLMQRVFGISLLSVRHAELASRLGRIEEGNVRIPSNDEQWTLLDDNVSILVDAMTAFDCAMENVIERDSHALLIGRIRAARTSPQGDPLLSWRGGYRSLVGAGDDWAPLIESYRL</sequence>
<name>A0A6P1YJL6_9HYPH</name>
<dbReference type="KEGG" id="apra:G3A50_03650"/>
<reference evidence="4 5" key="1">
    <citation type="submission" date="2020-02" db="EMBL/GenBank/DDBJ databases">
        <authorList>
            <person name="Li G."/>
        </authorList>
    </citation>
    <scope>NUCLEOTIDE SEQUENCE [LARGE SCALE GENOMIC DNA]</scope>
    <source>
        <strain evidence="4 5">DSM 102029</strain>
    </source>
</reference>
<protein>
    <submittedName>
        <fullName evidence="4">Flavin reductase family protein</fullName>
    </submittedName>
</protein>
<accession>A0A6P1YJL6</accession>
<dbReference type="SUPFAM" id="SSF50475">
    <property type="entry name" value="FMN-binding split barrel"/>
    <property type="match status" value="1"/>
</dbReference>
<dbReference type="EMBL" id="CP048630">
    <property type="protein sequence ID" value="QIB32906.1"/>
    <property type="molecule type" value="Genomic_DNA"/>
</dbReference>
<dbReference type="Pfam" id="PF01613">
    <property type="entry name" value="Flavin_Reduct"/>
    <property type="match status" value="1"/>
</dbReference>
<proteinExistence type="inferred from homology"/>
<comment type="similarity">
    <text evidence="1">Belongs to the non-flavoprotein flavin reductase family.</text>
</comment>
<evidence type="ECO:0000256" key="2">
    <source>
        <dbReference type="ARBA" id="ARBA00023002"/>
    </source>
</evidence>
<dbReference type="Gene3D" id="2.30.110.10">
    <property type="entry name" value="Electron Transport, Fmn-binding Protein, Chain A"/>
    <property type="match status" value="1"/>
</dbReference>
<dbReference type="PANTHER" id="PTHR30466">
    <property type="entry name" value="FLAVIN REDUCTASE"/>
    <property type="match status" value="1"/>
</dbReference>
<dbReference type="InterPro" id="IPR050268">
    <property type="entry name" value="NADH-dep_flavin_reductase"/>
</dbReference>
<feature type="domain" description="Flavin reductase like" evidence="3">
    <location>
        <begin position="23"/>
        <end position="169"/>
    </location>
</feature>
<dbReference type="AlphaFoldDB" id="A0A6P1YJL6"/>
<dbReference type="Proteomes" id="UP000464751">
    <property type="component" value="Chromosome"/>
</dbReference>
<dbReference type="InterPro" id="IPR002563">
    <property type="entry name" value="Flavin_Rdtase-like_dom"/>
</dbReference>